<evidence type="ECO:0000313" key="2">
    <source>
        <dbReference type="EMBL" id="JAD84418.1"/>
    </source>
</evidence>
<reference evidence="2" key="2">
    <citation type="journal article" date="2015" name="Data Brief">
        <title>Shoot transcriptome of the giant reed, Arundo donax.</title>
        <authorList>
            <person name="Barrero R.A."/>
            <person name="Guerrero F.D."/>
            <person name="Moolhuijzen P."/>
            <person name="Goolsby J.A."/>
            <person name="Tidwell J."/>
            <person name="Bellgard S.E."/>
            <person name="Bellgard M.I."/>
        </authorList>
    </citation>
    <scope>NUCLEOTIDE SEQUENCE</scope>
    <source>
        <tissue evidence="2">Shoot tissue taken approximately 20 cm above the soil surface</tissue>
    </source>
</reference>
<evidence type="ECO:0000256" key="1">
    <source>
        <dbReference type="SAM" id="MobiDB-lite"/>
    </source>
</evidence>
<dbReference type="AlphaFoldDB" id="A0A0A9DCK1"/>
<sequence length="148" mass="15570">METKSPLAGSSAKRPNQTKSAPPSLPPNPPISAMEGKDPGADMEALIRRLSLHRAAPSPYDPSPAAAPAPAAAGELFRPRRAAVLVCLFRGATGELRVILAKRSSFSTHSGELLARVLIDASVWFYLAGAIDPNLGPMLETCRDSGDI</sequence>
<accession>A0A0A9DCK1</accession>
<organism evidence="2">
    <name type="scientific">Arundo donax</name>
    <name type="common">Giant reed</name>
    <name type="synonym">Donax arundinaceus</name>
    <dbReference type="NCBI Taxonomy" id="35708"/>
    <lineage>
        <taxon>Eukaryota</taxon>
        <taxon>Viridiplantae</taxon>
        <taxon>Streptophyta</taxon>
        <taxon>Embryophyta</taxon>
        <taxon>Tracheophyta</taxon>
        <taxon>Spermatophyta</taxon>
        <taxon>Magnoliopsida</taxon>
        <taxon>Liliopsida</taxon>
        <taxon>Poales</taxon>
        <taxon>Poaceae</taxon>
        <taxon>PACMAD clade</taxon>
        <taxon>Arundinoideae</taxon>
        <taxon>Arundineae</taxon>
        <taxon>Arundo</taxon>
    </lineage>
</organism>
<proteinExistence type="predicted"/>
<reference evidence="2" key="1">
    <citation type="submission" date="2014-09" db="EMBL/GenBank/DDBJ databases">
        <authorList>
            <person name="Magalhaes I.L.F."/>
            <person name="Oliveira U."/>
            <person name="Santos F.R."/>
            <person name="Vidigal T.H.D.A."/>
            <person name="Brescovit A.D."/>
            <person name="Santos A.J."/>
        </authorList>
    </citation>
    <scope>NUCLEOTIDE SEQUENCE</scope>
    <source>
        <tissue evidence="2">Shoot tissue taken approximately 20 cm above the soil surface</tissue>
    </source>
</reference>
<name>A0A0A9DCK1_ARUDO</name>
<protein>
    <submittedName>
        <fullName evidence="2">Uncharacterized protein</fullName>
    </submittedName>
</protein>
<feature type="region of interest" description="Disordered" evidence="1">
    <location>
        <begin position="1"/>
        <end position="39"/>
    </location>
</feature>
<dbReference type="EMBL" id="GBRH01213477">
    <property type="protein sequence ID" value="JAD84418.1"/>
    <property type="molecule type" value="Transcribed_RNA"/>
</dbReference>